<proteinExistence type="predicted"/>
<gene>
    <name evidence="2" type="ORF">GCM10011419_07820</name>
</gene>
<feature type="compositionally biased region" description="Polar residues" evidence="1">
    <location>
        <begin position="104"/>
        <end position="123"/>
    </location>
</feature>
<reference evidence="3" key="1">
    <citation type="journal article" date="2019" name="Int. J. Syst. Evol. Microbiol.">
        <title>The Global Catalogue of Microorganisms (GCM) 10K type strain sequencing project: providing services to taxonomists for standard genome sequencing and annotation.</title>
        <authorList>
            <consortium name="The Broad Institute Genomics Platform"/>
            <consortium name="The Broad Institute Genome Sequencing Center for Infectious Disease"/>
            <person name="Wu L."/>
            <person name="Ma J."/>
        </authorList>
    </citation>
    <scope>NUCLEOTIDE SEQUENCE [LARGE SCALE GENOMIC DNA]</scope>
    <source>
        <strain evidence="3">KCTC 23713</strain>
    </source>
</reference>
<feature type="region of interest" description="Disordered" evidence="1">
    <location>
        <begin position="78"/>
        <end position="123"/>
    </location>
</feature>
<evidence type="ECO:0000313" key="2">
    <source>
        <dbReference type="EMBL" id="GHD73270.1"/>
    </source>
</evidence>
<sequence length="123" mass="13572">MWWRYGSGMGEERQDVAANVVANRRPDFLPRKHTAGTDKGKAILVTKNTTAKDTKVGRRHVGLRCANLICGNGIGRIASQNRSDAPRLAPSERAGIEKGWRQPLSPSTARKHQIQQTSAFQPL</sequence>
<evidence type="ECO:0000313" key="3">
    <source>
        <dbReference type="Proteomes" id="UP000662678"/>
    </source>
</evidence>
<evidence type="ECO:0000256" key="1">
    <source>
        <dbReference type="SAM" id="MobiDB-lite"/>
    </source>
</evidence>
<dbReference type="Proteomes" id="UP000662678">
    <property type="component" value="Unassembled WGS sequence"/>
</dbReference>
<name>A0ABQ3HA14_9NEIS</name>
<accession>A0ABQ3HA14</accession>
<keyword evidence="3" id="KW-1185">Reference proteome</keyword>
<dbReference type="EMBL" id="BMYP01000007">
    <property type="protein sequence ID" value="GHD73270.1"/>
    <property type="molecule type" value="Genomic_DNA"/>
</dbReference>
<comment type="caution">
    <text evidence="2">The sequence shown here is derived from an EMBL/GenBank/DDBJ whole genome shotgun (WGS) entry which is preliminary data.</text>
</comment>
<protein>
    <submittedName>
        <fullName evidence="2">Uncharacterized protein</fullName>
    </submittedName>
</protein>
<organism evidence="2 3">
    <name type="scientific">Vogesella fluminis</name>
    <dbReference type="NCBI Taxonomy" id="1069161"/>
    <lineage>
        <taxon>Bacteria</taxon>
        <taxon>Pseudomonadati</taxon>
        <taxon>Pseudomonadota</taxon>
        <taxon>Betaproteobacteria</taxon>
        <taxon>Neisseriales</taxon>
        <taxon>Chromobacteriaceae</taxon>
        <taxon>Vogesella</taxon>
    </lineage>
</organism>